<feature type="domain" description="Glycosyl transferase family 1" evidence="1">
    <location>
        <begin position="179"/>
        <end position="337"/>
    </location>
</feature>
<dbReference type="HOGENOM" id="CLU_009583_0_1_5"/>
<name>F2IW74_POLGS</name>
<dbReference type="PANTHER" id="PTHR12526">
    <property type="entry name" value="GLYCOSYLTRANSFERASE"/>
    <property type="match status" value="1"/>
</dbReference>
<proteinExistence type="predicted"/>
<evidence type="ECO:0000259" key="2">
    <source>
        <dbReference type="Pfam" id="PF13439"/>
    </source>
</evidence>
<dbReference type="InterPro" id="IPR028098">
    <property type="entry name" value="Glyco_trans_4-like_N"/>
</dbReference>
<dbReference type="STRING" id="991905.SL003B_3036"/>
<dbReference type="SUPFAM" id="SSF53756">
    <property type="entry name" value="UDP-Glycosyltransferase/glycogen phosphorylase"/>
    <property type="match status" value="1"/>
</dbReference>
<dbReference type="Pfam" id="PF00534">
    <property type="entry name" value="Glycos_transf_1"/>
    <property type="match status" value="1"/>
</dbReference>
<dbReference type="Gene3D" id="3.40.50.2000">
    <property type="entry name" value="Glycogen Phosphorylase B"/>
    <property type="match status" value="2"/>
</dbReference>
<gene>
    <name evidence="3" type="ordered locus">SL003B_3036</name>
</gene>
<dbReference type="AlphaFoldDB" id="F2IW74"/>
<dbReference type="Proteomes" id="UP000008130">
    <property type="component" value="Chromosome"/>
</dbReference>
<evidence type="ECO:0000313" key="3">
    <source>
        <dbReference type="EMBL" id="ADZ71459.1"/>
    </source>
</evidence>
<evidence type="ECO:0000259" key="1">
    <source>
        <dbReference type="Pfam" id="PF00534"/>
    </source>
</evidence>
<organism evidence="3 4">
    <name type="scientific">Polymorphum gilvum (strain LMG 25793 / CGMCC 1.9160 / SL003B-26A1)</name>
    <dbReference type="NCBI Taxonomy" id="991905"/>
    <lineage>
        <taxon>Bacteria</taxon>
        <taxon>Pseudomonadati</taxon>
        <taxon>Pseudomonadota</taxon>
        <taxon>Alphaproteobacteria</taxon>
        <taxon>Rhodobacterales</taxon>
        <taxon>Paracoccaceae</taxon>
        <taxon>Polymorphum</taxon>
    </lineage>
</organism>
<dbReference type="OrthoDB" id="529131at2"/>
<dbReference type="GO" id="GO:0016757">
    <property type="term" value="F:glycosyltransferase activity"/>
    <property type="evidence" value="ECO:0007669"/>
    <property type="project" value="InterPro"/>
</dbReference>
<evidence type="ECO:0000313" key="4">
    <source>
        <dbReference type="Proteomes" id="UP000008130"/>
    </source>
</evidence>
<sequence length="363" mass="38812">MPSLLEITVRADIGGGPEHLYQLLAHLPGRFEAHVACPDDRPYRQRFTDLLGAGRIVDVPHRAFSLAALRRLAREVRARDVALIHCHGKGAGLYGRLLAVLTGRPCVHTFHGLHVGDYGAAKRLAYLGLEALLGRATAAAVCVSQGERDQILRAGFLPRSKLHVVENGVETPPLRASEPPAGPLRLVAVNRYDVQKNPELILDIAAALKADPAMPAFRITVLGTGERLAACREAVARRGLADCVDLAGPSTAPRAAFRAAHAFLSTSRWEGMPMAVLEAMSEGLPVVATDVVGNRDVVAGEVSGLLFATENAAAGAAAIRRLADPALRARLGAAARRVVEERFSVTRMAERTADLYDAVLARR</sequence>
<dbReference type="EMBL" id="CP002568">
    <property type="protein sequence ID" value="ADZ71459.1"/>
    <property type="molecule type" value="Genomic_DNA"/>
</dbReference>
<keyword evidence="4" id="KW-1185">Reference proteome</keyword>
<dbReference type="KEGG" id="pgv:SL003B_3036"/>
<dbReference type="RefSeq" id="WP_013653771.1">
    <property type="nucleotide sequence ID" value="NC_015259.1"/>
</dbReference>
<accession>F2IW74</accession>
<dbReference type="eggNOG" id="COG0438">
    <property type="taxonomic scope" value="Bacteria"/>
</dbReference>
<feature type="domain" description="Glycosyltransferase subfamily 4-like N-terminal" evidence="2">
    <location>
        <begin position="13"/>
        <end position="171"/>
    </location>
</feature>
<dbReference type="PANTHER" id="PTHR12526:SF636">
    <property type="entry name" value="BLL3647 PROTEIN"/>
    <property type="match status" value="1"/>
</dbReference>
<protein>
    <submittedName>
        <fullName evidence="3">Glycosyl transferase, group 1/2 family protein</fullName>
    </submittedName>
</protein>
<keyword evidence="3" id="KW-0808">Transferase</keyword>
<dbReference type="InterPro" id="IPR001296">
    <property type="entry name" value="Glyco_trans_1"/>
</dbReference>
<reference evidence="3 4" key="1">
    <citation type="journal article" date="2011" name="J. Bacteriol.">
        <title>Complete genome sequence of Polymorphum gilvum SL003B-26A1T, a crude oil-degrading bacterium from oil-polluted saline soil.</title>
        <authorList>
            <person name="Li S.G."/>
            <person name="Tang Y.Q."/>
            <person name="Nie Y."/>
            <person name="Cai M."/>
            <person name="Wu X.L."/>
        </authorList>
    </citation>
    <scope>NUCLEOTIDE SEQUENCE [LARGE SCALE GENOMIC DNA]</scope>
    <source>
        <strain evidence="4">LMG 25793 / CGMCC 1.9160 / SL003B-26A1</strain>
    </source>
</reference>
<dbReference type="Pfam" id="PF13439">
    <property type="entry name" value="Glyco_transf_4"/>
    <property type="match status" value="1"/>
</dbReference>